<accession>A0A9R1XCA3</accession>
<proteinExistence type="predicted"/>
<dbReference type="Proteomes" id="UP000235145">
    <property type="component" value="Unassembled WGS sequence"/>
</dbReference>
<comment type="caution">
    <text evidence="1">The sequence shown here is derived from an EMBL/GenBank/DDBJ whole genome shotgun (WGS) entry which is preliminary data.</text>
</comment>
<gene>
    <name evidence="1" type="ORF">LSAT_V11C500241870</name>
</gene>
<sequence>MVSQFYKFFLLLVSGKERALRRASKHLSLEIPHLTAFMIWTRQSYIPKSFGKPWKTSKRHMTKVPTSTFYIDTCIFRWLMID</sequence>
<evidence type="ECO:0000313" key="2">
    <source>
        <dbReference type="Proteomes" id="UP000235145"/>
    </source>
</evidence>
<evidence type="ECO:0000313" key="1">
    <source>
        <dbReference type="EMBL" id="KAJ0203117.1"/>
    </source>
</evidence>
<protein>
    <submittedName>
        <fullName evidence="1">Uncharacterized protein</fullName>
    </submittedName>
</protein>
<dbReference type="EMBL" id="NBSK02000005">
    <property type="protein sequence ID" value="KAJ0203117.1"/>
    <property type="molecule type" value="Genomic_DNA"/>
</dbReference>
<keyword evidence="2" id="KW-1185">Reference proteome</keyword>
<name>A0A9R1XCA3_LACSA</name>
<dbReference type="AlphaFoldDB" id="A0A9R1XCA3"/>
<organism evidence="1 2">
    <name type="scientific">Lactuca sativa</name>
    <name type="common">Garden lettuce</name>
    <dbReference type="NCBI Taxonomy" id="4236"/>
    <lineage>
        <taxon>Eukaryota</taxon>
        <taxon>Viridiplantae</taxon>
        <taxon>Streptophyta</taxon>
        <taxon>Embryophyta</taxon>
        <taxon>Tracheophyta</taxon>
        <taxon>Spermatophyta</taxon>
        <taxon>Magnoliopsida</taxon>
        <taxon>eudicotyledons</taxon>
        <taxon>Gunneridae</taxon>
        <taxon>Pentapetalae</taxon>
        <taxon>asterids</taxon>
        <taxon>campanulids</taxon>
        <taxon>Asterales</taxon>
        <taxon>Asteraceae</taxon>
        <taxon>Cichorioideae</taxon>
        <taxon>Cichorieae</taxon>
        <taxon>Lactucinae</taxon>
        <taxon>Lactuca</taxon>
    </lineage>
</organism>
<reference evidence="1 2" key="1">
    <citation type="journal article" date="2017" name="Nat. Commun.">
        <title>Genome assembly with in vitro proximity ligation data and whole-genome triplication in lettuce.</title>
        <authorList>
            <person name="Reyes-Chin-Wo S."/>
            <person name="Wang Z."/>
            <person name="Yang X."/>
            <person name="Kozik A."/>
            <person name="Arikit S."/>
            <person name="Song C."/>
            <person name="Xia L."/>
            <person name="Froenicke L."/>
            <person name="Lavelle D.O."/>
            <person name="Truco M.J."/>
            <person name="Xia R."/>
            <person name="Zhu S."/>
            <person name="Xu C."/>
            <person name="Xu H."/>
            <person name="Xu X."/>
            <person name="Cox K."/>
            <person name="Korf I."/>
            <person name="Meyers B.C."/>
            <person name="Michelmore R.W."/>
        </authorList>
    </citation>
    <scope>NUCLEOTIDE SEQUENCE [LARGE SCALE GENOMIC DNA]</scope>
    <source>
        <strain evidence="2">cv. Salinas</strain>
        <tissue evidence="1">Seedlings</tissue>
    </source>
</reference>